<protein>
    <submittedName>
        <fullName evidence="1">Uncharacterized protein</fullName>
    </submittedName>
</protein>
<reference evidence="1 2" key="1">
    <citation type="submission" date="2024-01" db="EMBL/GenBank/DDBJ databases">
        <title>The genomes of 5 underutilized Papilionoideae crops provide insights into root nodulation and disease resistanc.</title>
        <authorList>
            <person name="Jiang F."/>
        </authorList>
    </citation>
    <scope>NUCLEOTIDE SEQUENCE [LARGE SCALE GENOMIC DNA]</scope>
    <source>
        <strain evidence="1">LVBAO_FW01</strain>
        <tissue evidence="1">Leaves</tissue>
    </source>
</reference>
<dbReference type="Proteomes" id="UP001367508">
    <property type="component" value="Unassembled WGS sequence"/>
</dbReference>
<proteinExistence type="predicted"/>
<comment type="caution">
    <text evidence="1">The sequence shown here is derived from an EMBL/GenBank/DDBJ whole genome shotgun (WGS) entry which is preliminary data.</text>
</comment>
<sequence>MQYTPPHKTLAFHSKVEQHVQNIQNGFVIEAGVGLIELSERNRVVMELSFCNILSALLFSPRPWIMVNLLYGLEGCNISFCTSIDRSGSSAQRKPWKYNTYLDNSTSRSKSLLCNSTQSLYEVDL</sequence>
<evidence type="ECO:0000313" key="2">
    <source>
        <dbReference type="Proteomes" id="UP001367508"/>
    </source>
</evidence>
<name>A0AAN9PXB4_CANGL</name>
<gene>
    <name evidence="1" type="ORF">VNO77_37888</name>
</gene>
<dbReference type="EMBL" id="JAYMYQ010000009">
    <property type="protein sequence ID" value="KAK7313264.1"/>
    <property type="molecule type" value="Genomic_DNA"/>
</dbReference>
<keyword evidence="2" id="KW-1185">Reference proteome</keyword>
<evidence type="ECO:0000313" key="1">
    <source>
        <dbReference type="EMBL" id="KAK7313264.1"/>
    </source>
</evidence>
<dbReference type="AlphaFoldDB" id="A0AAN9PXB4"/>
<accession>A0AAN9PXB4</accession>
<organism evidence="1 2">
    <name type="scientific">Canavalia gladiata</name>
    <name type="common">Sword bean</name>
    <name type="synonym">Dolichos gladiatus</name>
    <dbReference type="NCBI Taxonomy" id="3824"/>
    <lineage>
        <taxon>Eukaryota</taxon>
        <taxon>Viridiplantae</taxon>
        <taxon>Streptophyta</taxon>
        <taxon>Embryophyta</taxon>
        <taxon>Tracheophyta</taxon>
        <taxon>Spermatophyta</taxon>
        <taxon>Magnoliopsida</taxon>
        <taxon>eudicotyledons</taxon>
        <taxon>Gunneridae</taxon>
        <taxon>Pentapetalae</taxon>
        <taxon>rosids</taxon>
        <taxon>fabids</taxon>
        <taxon>Fabales</taxon>
        <taxon>Fabaceae</taxon>
        <taxon>Papilionoideae</taxon>
        <taxon>50 kb inversion clade</taxon>
        <taxon>NPAAA clade</taxon>
        <taxon>indigoferoid/millettioid clade</taxon>
        <taxon>Phaseoleae</taxon>
        <taxon>Canavalia</taxon>
    </lineage>
</organism>